<dbReference type="PIRSF" id="PIRSF007858">
    <property type="entry name" value="ORC4"/>
    <property type="match status" value="1"/>
</dbReference>
<dbReference type="CDD" id="cd00009">
    <property type="entry name" value="AAA"/>
    <property type="match status" value="1"/>
</dbReference>
<accession>A0A9P4M256</accession>
<dbReference type="InterPro" id="IPR027417">
    <property type="entry name" value="P-loop_NTPase"/>
</dbReference>
<feature type="non-terminal residue" evidence="8">
    <location>
        <position position="1"/>
    </location>
</feature>
<evidence type="ECO:0000256" key="4">
    <source>
        <dbReference type="ARBA" id="ARBA00022705"/>
    </source>
</evidence>
<dbReference type="GO" id="GO:0006270">
    <property type="term" value="P:DNA replication initiation"/>
    <property type="evidence" value="ECO:0007669"/>
    <property type="project" value="TreeGrafter"/>
</dbReference>
<evidence type="ECO:0000313" key="9">
    <source>
        <dbReference type="Proteomes" id="UP000799772"/>
    </source>
</evidence>
<feature type="domain" description="AAA+ ATPase" evidence="7">
    <location>
        <begin position="41"/>
        <end position="208"/>
    </location>
</feature>
<evidence type="ECO:0000256" key="5">
    <source>
        <dbReference type="ARBA" id="ARBA00023125"/>
    </source>
</evidence>
<reference evidence="8" key="1">
    <citation type="journal article" date="2020" name="Stud. Mycol.">
        <title>101 Dothideomycetes genomes: a test case for predicting lifestyles and emergence of pathogens.</title>
        <authorList>
            <person name="Haridas S."/>
            <person name="Albert R."/>
            <person name="Binder M."/>
            <person name="Bloem J."/>
            <person name="Labutti K."/>
            <person name="Salamov A."/>
            <person name="Andreopoulos B."/>
            <person name="Baker S."/>
            <person name="Barry K."/>
            <person name="Bills G."/>
            <person name="Bluhm B."/>
            <person name="Cannon C."/>
            <person name="Castanera R."/>
            <person name="Culley D."/>
            <person name="Daum C."/>
            <person name="Ezra D."/>
            <person name="Gonzalez J."/>
            <person name="Henrissat B."/>
            <person name="Kuo A."/>
            <person name="Liang C."/>
            <person name="Lipzen A."/>
            <person name="Lutzoni F."/>
            <person name="Magnuson J."/>
            <person name="Mondo S."/>
            <person name="Nolan M."/>
            <person name="Ohm R."/>
            <person name="Pangilinan J."/>
            <person name="Park H.-J."/>
            <person name="Ramirez L."/>
            <person name="Alfaro M."/>
            <person name="Sun H."/>
            <person name="Tritt A."/>
            <person name="Yoshinaga Y."/>
            <person name="Zwiers L.-H."/>
            <person name="Turgeon B."/>
            <person name="Goodwin S."/>
            <person name="Spatafora J."/>
            <person name="Crous P."/>
            <person name="Grigoriev I."/>
        </authorList>
    </citation>
    <scope>NUCLEOTIDE SEQUENCE</scope>
    <source>
        <strain evidence="8">CBS 133067</strain>
    </source>
</reference>
<dbReference type="EMBL" id="ML978135">
    <property type="protein sequence ID" value="KAF2094180.1"/>
    <property type="molecule type" value="Genomic_DNA"/>
</dbReference>
<dbReference type="Pfam" id="PF13191">
    <property type="entry name" value="AAA_16"/>
    <property type="match status" value="1"/>
</dbReference>
<proteinExistence type="inferred from homology"/>
<dbReference type="Proteomes" id="UP000799772">
    <property type="component" value="Unassembled WGS sequence"/>
</dbReference>
<protein>
    <recommendedName>
        <fullName evidence="3">Origin recognition complex subunit 4</fullName>
    </recommendedName>
</protein>
<organism evidence="8 9">
    <name type="scientific">Rhizodiscina lignyota</name>
    <dbReference type="NCBI Taxonomy" id="1504668"/>
    <lineage>
        <taxon>Eukaryota</taxon>
        <taxon>Fungi</taxon>
        <taxon>Dikarya</taxon>
        <taxon>Ascomycota</taxon>
        <taxon>Pezizomycotina</taxon>
        <taxon>Dothideomycetes</taxon>
        <taxon>Pleosporomycetidae</taxon>
        <taxon>Aulographales</taxon>
        <taxon>Rhizodiscinaceae</taxon>
        <taxon>Rhizodiscina</taxon>
    </lineage>
</organism>
<dbReference type="GO" id="GO:0005664">
    <property type="term" value="C:nuclear origin of replication recognition complex"/>
    <property type="evidence" value="ECO:0007669"/>
    <property type="project" value="TreeGrafter"/>
</dbReference>
<evidence type="ECO:0000256" key="6">
    <source>
        <dbReference type="ARBA" id="ARBA00023242"/>
    </source>
</evidence>
<comment type="caution">
    <text evidence="8">The sequence shown here is derived from an EMBL/GenBank/DDBJ whole genome shotgun (WGS) entry which is preliminary data.</text>
</comment>
<dbReference type="FunFam" id="3.40.50.300:FF:001597">
    <property type="entry name" value="Origin recognition complex subunit Orc4"/>
    <property type="match status" value="1"/>
</dbReference>
<dbReference type="OrthoDB" id="343623at2759"/>
<keyword evidence="5" id="KW-0238">DNA-binding</keyword>
<dbReference type="InterPro" id="IPR003593">
    <property type="entry name" value="AAA+_ATPase"/>
</dbReference>
<comment type="subcellular location">
    <subcellularLocation>
        <location evidence="1">Nucleus</location>
    </subcellularLocation>
</comment>
<dbReference type="PANTHER" id="PTHR12087:SF0">
    <property type="entry name" value="ORIGIN RECOGNITION COMPLEX SUBUNIT 4"/>
    <property type="match status" value="1"/>
</dbReference>
<dbReference type="InterPro" id="IPR016527">
    <property type="entry name" value="ORC4"/>
</dbReference>
<keyword evidence="6" id="KW-0539">Nucleus</keyword>
<keyword evidence="4" id="KW-0235">DNA replication</keyword>
<dbReference type="InterPro" id="IPR032705">
    <property type="entry name" value="ORC4_C"/>
</dbReference>
<name>A0A9P4M256_9PEZI</name>
<dbReference type="Pfam" id="PF14629">
    <property type="entry name" value="ORC4_C"/>
    <property type="match status" value="1"/>
</dbReference>
<dbReference type="GO" id="GO:0003688">
    <property type="term" value="F:DNA replication origin binding"/>
    <property type="evidence" value="ECO:0007669"/>
    <property type="project" value="TreeGrafter"/>
</dbReference>
<evidence type="ECO:0000256" key="2">
    <source>
        <dbReference type="ARBA" id="ARBA00005334"/>
    </source>
</evidence>
<comment type="similarity">
    <text evidence="2">Belongs to the ORC4 family.</text>
</comment>
<gene>
    <name evidence="8" type="ORF">NA57DRAFT_46919</name>
</gene>
<dbReference type="AlphaFoldDB" id="A0A9P4M256"/>
<evidence type="ECO:0000313" key="8">
    <source>
        <dbReference type="EMBL" id="KAF2094180.1"/>
    </source>
</evidence>
<dbReference type="Gene3D" id="3.40.50.300">
    <property type="entry name" value="P-loop containing nucleotide triphosphate hydrolases"/>
    <property type="match status" value="1"/>
</dbReference>
<evidence type="ECO:0000256" key="1">
    <source>
        <dbReference type="ARBA" id="ARBA00004123"/>
    </source>
</evidence>
<sequence>DQIRKIVLEKVTRRRPMPLVGLEDEYKKVYQVAEQTITAGEGNSMLLIGARGSGKTALLNKVVKELARDNMSEFHVIRLNGFVHTDDKLALREIWRQLGREMEIEEDGSGKSYADTLAKLLALLSHPSELSGEHTDHIAKAVIFIMDEFDLFASHARQTLLYNLFDIAQSRKAPIAVFGLTTRIDVAESLEKRVKSRFSHRYVHLSLAKNVPMFQAICKSALTVHPDELSFDEKTLLAPSAPSTKKSKTAQDSEGALASWNAATDALFEDSDFLSRCITSHFHLTKSVSAALTSFHLPLALADPTTLPPKASHFIPERTTDSDNAVPASIPILLPPDSNLYLIPTLSSLALALLIAAARCTIIHDTDTLNFRIAYAEYGSLASKARIQSASSGALAVGAGTGTRVWSREVARASWEELVKLGLLIPALGGEGDRREVGEKGMVKVDVALEEILPSCPGMERVMERWCKQI</sequence>
<evidence type="ECO:0000259" key="7">
    <source>
        <dbReference type="SMART" id="SM00382"/>
    </source>
</evidence>
<evidence type="ECO:0000256" key="3">
    <source>
        <dbReference type="ARBA" id="ARBA00019083"/>
    </source>
</evidence>
<dbReference type="SUPFAM" id="SSF52540">
    <property type="entry name" value="P-loop containing nucleoside triphosphate hydrolases"/>
    <property type="match status" value="1"/>
</dbReference>
<dbReference type="InterPro" id="IPR041664">
    <property type="entry name" value="AAA_16"/>
</dbReference>
<dbReference type="SMART" id="SM00382">
    <property type="entry name" value="AAA"/>
    <property type="match status" value="1"/>
</dbReference>
<dbReference type="PANTHER" id="PTHR12087">
    <property type="entry name" value="ORIGIN RECOGNITION COMPLEX SUBUNIT 4"/>
    <property type="match status" value="1"/>
</dbReference>
<keyword evidence="9" id="KW-1185">Reference proteome</keyword>